<proteinExistence type="predicted"/>
<dbReference type="AlphaFoldDB" id="A0A239Q3B3"/>
<reference evidence="2 3" key="1">
    <citation type="submission" date="2017-07" db="EMBL/GenBank/DDBJ databases">
        <authorList>
            <person name="Sun Z.S."/>
            <person name="Albrecht U."/>
            <person name="Echele G."/>
            <person name="Lee C.C."/>
        </authorList>
    </citation>
    <scope>NUCLEOTIDE SEQUENCE [LARGE SCALE GENOMIC DNA]</scope>
    <source>
        <strain evidence="2 3">DSM 14827</strain>
    </source>
</reference>
<evidence type="ECO:0000313" key="2">
    <source>
        <dbReference type="EMBL" id="SNT76703.1"/>
    </source>
</evidence>
<sequence length="76" mass="7553">MIIKVGFRGGRGPGIPDGAPGQVVGYDAQGNPAAIDPRAAGLPPGQPGQVLGYDAEGVPGPIDPPVPTHIDLGTFN</sequence>
<evidence type="ECO:0000313" key="3">
    <source>
        <dbReference type="Proteomes" id="UP000198307"/>
    </source>
</evidence>
<gene>
    <name evidence="2" type="ORF">SAMN05444959_12510</name>
</gene>
<accession>A0A239Q3B3</accession>
<dbReference type="EMBL" id="FZQB01000025">
    <property type="protein sequence ID" value="SNT76703.1"/>
    <property type="molecule type" value="Genomic_DNA"/>
</dbReference>
<dbReference type="Proteomes" id="UP000198307">
    <property type="component" value="Unassembled WGS sequence"/>
</dbReference>
<feature type="region of interest" description="Disordered" evidence="1">
    <location>
        <begin position="57"/>
        <end position="76"/>
    </location>
</feature>
<name>A0A239Q3B3_9RHOB</name>
<organism evidence="2 3">
    <name type="scientific">Paracoccus seriniphilus</name>
    <dbReference type="NCBI Taxonomy" id="184748"/>
    <lineage>
        <taxon>Bacteria</taxon>
        <taxon>Pseudomonadati</taxon>
        <taxon>Pseudomonadota</taxon>
        <taxon>Alphaproteobacteria</taxon>
        <taxon>Rhodobacterales</taxon>
        <taxon>Paracoccaceae</taxon>
        <taxon>Paracoccus</taxon>
    </lineage>
</organism>
<protein>
    <submittedName>
        <fullName evidence="2">Uncharacterized protein</fullName>
    </submittedName>
</protein>
<evidence type="ECO:0000256" key="1">
    <source>
        <dbReference type="SAM" id="MobiDB-lite"/>
    </source>
</evidence>
<keyword evidence="3" id="KW-1185">Reference proteome</keyword>
<dbReference type="RefSeq" id="WP_089345998.1">
    <property type="nucleotide sequence ID" value="NZ_CP067129.1"/>
</dbReference>